<evidence type="ECO:0000313" key="3">
    <source>
        <dbReference type="EMBL" id="OTN94879.1"/>
    </source>
</evidence>
<reference evidence="2 8" key="3">
    <citation type="submission" date="2018-07" db="EMBL/GenBank/DDBJ databases">
        <title>High quality draft genome sequencing of Enterococcus faecium exhibiting probiotic potential isolated from mucus of freshwater fish.</title>
        <authorList>
            <person name="El-Jeni R."/>
            <person name="Ghedira K."/>
            <person name="Abdelhak S."/>
            <person name="El-Bour M."/>
            <person name="Bouhaouala-Zahar B."/>
        </authorList>
    </citation>
    <scope>NUCLEOTIDE SEQUENCE [LARGE SCALE GENOMIC DNA]</scope>
    <source>
        <strain evidence="2 8">R.A73</strain>
    </source>
</reference>
<proteinExistence type="predicted"/>
<reference evidence="3 5" key="1">
    <citation type="submission" date="2017-05" db="EMBL/GenBank/DDBJ databases">
        <title>The Genome Sequence of Enterococcus faecium 7H8_DIV0219.</title>
        <authorList>
            <consortium name="The Broad Institute Genomics Platform"/>
            <consortium name="The Broad Institute Genomic Center for Infectious Diseases"/>
            <person name="Earl A."/>
            <person name="Manson A."/>
            <person name="Schwartman J."/>
            <person name="Gilmore M."/>
            <person name="Abouelleil A."/>
            <person name="Cao P."/>
            <person name="Chapman S."/>
            <person name="Cusick C."/>
            <person name="Shea T."/>
            <person name="Young S."/>
            <person name="Neafsey D."/>
            <person name="Nusbaum C."/>
            <person name="Birren B."/>
        </authorList>
    </citation>
    <scope>NUCLEOTIDE SEQUENCE [LARGE SCALE GENOMIC DNA]</scope>
    <source>
        <strain evidence="3 5">7H8_DIV0219</strain>
    </source>
</reference>
<evidence type="ECO:0000313" key="8">
    <source>
        <dbReference type="Proteomes" id="UP000448762"/>
    </source>
</evidence>
<dbReference type="GeneID" id="66497483"/>
<dbReference type="Proteomes" id="UP000448762">
    <property type="component" value="Unassembled WGS sequence"/>
</dbReference>
<accession>A0A133MYC5</accession>
<dbReference type="RefSeq" id="WP_002291297.1">
    <property type="nucleotide sequence ID" value="NZ_CABGIO010000002.1"/>
</dbReference>
<dbReference type="Proteomes" id="UP000275747">
    <property type="component" value="Chromosome"/>
</dbReference>
<dbReference type="EMBL" id="NGKW01000002">
    <property type="protein sequence ID" value="OTN94879.1"/>
    <property type="molecule type" value="Genomic_DNA"/>
</dbReference>
<reference evidence="1 7" key="4">
    <citation type="submission" date="2018-10" db="EMBL/GenBank/DDBJ databases">
        <title>Escaping from acidified nitrite in gastric host defense: Transcriptomic basis for resistance to free nitrous acid in Enterococcus faecalis.</title>
        <authorList>
            <person name="Yu Z."/>
            <person name="Shi D."/>
            <person name="Liu W."/>
            <person name="Meng F."/>
        </authorList>
    </citation>
    <scope>NUCLEOTIDE SEQUENCE [LARGE SCALE GENOMIC DNA]</scope>
    <source>
        <strain evidence="1 7">JE1</strain>
    </source>
</reference>
<evidence type="ECO:0000313" key="1">
    <source>
        <dbReference type="EMBL" id="AYM72959.1"/>
    </source>
</evidence>
<sequence>MKHTQTKFSLSHAITTIAISVAEKAVISGSTCIGLVYEPKVPEALKKEVEK</sequence>
<evidence type="ECO:0000313" key="7">
    <source>
        <dbReference type="Proteomes" id="UP000275747"/>
    </source>
</evidence>
<dbReference type="AlphaFoldDB" id="A0A133MYC5"/>
<dbReference type="EMBL" id="CP033041">
    <property type="protein sequence ID" value="AYM72959.1"/>
    <property type="molecule type" value="Genomic_DNA"/>
</dbReference>
<dbReference type="EMBL" id="QOVC01000001">
    <property type="protein sequence ID" value="KAA0692896.1"/>
    <property type="molecule type" value="Genomic_DNA"/>
</dbReference>
<name>A0A133MYC5_ENTFC</name>
<dbReference type="NCBIfam" id="TIGR04223">
    <property type="entry name" value="quorum_AgrD"/>
    <property type="match status" value="1"/>
</dbReference>
<dbReference type="Proteomes" id="UP000194885">
    <property type="component" value="Unassembled WGS sequence"/>
</dbReference>
<dbReference type="EMBL" id="PCGC01000120">
    <property type="protein sequence ID" value="PHL20395.1"/>
    <property type="molecule type" value="Genomic_DNA"/>
</dbReference>
<dbReference type="Proteomes" id="UP000224303">
    <property type="component" value="Unassembled WGS sequence"/>
</dbReference>
<evidence type="ECO:0000313" key="2">
    <source>
        <dbReference type="EMBL" id="KAA0692896.1"/>
    </source>
</evidence>
<evidence type="ECO:0000313" key="5">
    <source>
        <dbReference type="Proteomes" id="UP000194885"/>
    </source>
</evidence>
<protein>
    <submittedName>
        <fullName evidence="1">Cyclic lactone autoinducer peptide</fullName>
    </submittedName>
</protein>
<evidence type="ECO:0000313" key="6">
    <source>
        <dbReference type="Proteomes" id="UP000224303"/>
    </source>
</evidence>
<dbReference type="InterPro" id="IPR009229">
    <property type="entry name" value="AgrD"/>
</dbReference>
<reference evidence="4 6" key="2">
    <citation type="submission" date="2017-10" db="EMBL/GenBank/DDBJ databases">
        <title>Draft genomes of the Enterococcus faecium isolated from human feces before and after Helicobacter pylori eradication therapy.</title>
        <authorList>
            <person name="Prianichniikov N.A."/>
            <person name="Glushchenko O.E."/>
            <person name="Malakhova M.V."/>
        </authorList>
    </citation>
    <scope>NUCLEOTIDE SEQUENCE [LARGE SCALE GENOMIC DNA]</scope>
    <source>
        <strain evidence="4 6">Hp_5-7</strain>
    </source>
</reference>
<evidence type="ECO:0000313" key="4">
    <source>
        <dbReference type="EMBL" id="PHL20395.1"/>
    </source>
</evidence>
<organism evidence="3 5">
    <name type="scientific">Enterococcus faecium</name>
    <name type="common">Streptococcus faecium</name>
    <dbReference type="NCBI Taxonomy" id="1352"/>
    <lineage>
        <taxon>Bacteria</taxon>
        <taxon>Bacillati</taxon>
        <taxon>Bacillota</taxon>
        <taxon>Bacilli</taxon>
        <taxon>Lactobacillales</taxon>
        <taxon>Enterococcaceae</taxon>
        <taxon>Enterococcus</taxon>
    </lineage>
</organism>
<gene>
    <name evidence="3" type="ORF">A5810_001125</name>
    <name evidence="4" type="ORF">CQR37_14695</name>
    <name evidence="1" type="ORF">D9Z05_06680</name>
    <name evidence="2" type="ORF">DTX73_01295</name>
</gene>